<feature type="domain" description="PiggyBac transposable element-derived protein" evidence="1">
    <location>
        <begin position="1"/>
        <end position="198"/>
    </location>
</feature>
<dbReference type="Proteomes" id="UP001159363">
    <property type="component" value="Chromosome 9"/>
</dbReference>
<comment type="caution">
    <text evidence="2">The sequence shown here is derived from an EMBL/GenBank/DDBJ whole genome shotgun (WGS) entry which is preliminary data.</text>
</comment>
<evidence type="ECO:0000259" key="1">
    <source>
        <dbReference type="Pfam" id="PF13843"/>
    </source>
</evidence>
<dbReference type="Pfam" id="PF13843">
    <property type="entry name" value="DDE_Tnp_1_7"/>
    <property type="match status" value="1"/>
</dbReference>
<protein>
    <recommendedName>
        <fullName evidence="1">PiggyBac transposable element-derived protein domain-containing protein</fullName>
    </recommendedName>
</protein>
<dbReference type="EMBL" id="JARBHB010000010">
    <property type="protein sequence ID" value="KAJ8874727.1"/>
    <property type="molecule type" value="Genomic_DNA"/>
</dbReference>
<dbReference type="InterPro" id="IPR029526">
    <property type="entry name" value="PGBD"/>
</dbReference>
<keyword evidence="3" id="KW-1185">Reference proteome</keyword>
<accession>A0ABQ9GRQ9</accession>
<dbReference type="PANTHER" id="PTHR46599:SF3">
    <property type="entry name" value="PIGGYBAC TRANSPOSABLE ELEMENT-DERIVED PROTEIN 4"/>
    <property type="match status" value="1"/>
</dbReference>
<sequence>MGFNSLPSLRLYLSGYHNFHISRIAKIISLKRFFKIIRFIHLNDNSCMPNKDNPNSDRLYKIRLLIQPLNQTFKKSFNTSRYLSIDESMIGFIGRSSIKLYIPMKPIKRDFKAWVVVRAVSEYLINFEIYEGKTSKDCWRKNSFIPSRVFSDSWLLLFFFDRFFSSITLLKTLLQKGLFVCGEIMQNRKHFPKNFLKTDKHLNLEILITLL</sequence>
<dbReference type="PANTHER" id="PTHR46599">
    <property type="entry name" value="PIGGYBAC TRANSPOSABLE ELEMENT-DERIVED PROTEIN 4"/>
    <property type="match status" value="1"/>
</dbReference>
<organism evidence="2 3">
    <name type="scientific">Dryococelus australis</name>
    <dbReference type="NCBI Taxonomy" id="614101"/>
    <lineage>
        <taxon>Eukaryota</taxon>
        <taxon>Metazoa</taxon>
        <taxon>Ecdysozoa</taxon>
        <taxon>Arthropoda</taxon>
        <taxon>Hexapoda</taxon>
        <taxon>Insecta</taxon>
        <taxon>Pterygota</taxon>
        <taxon>Neoptera</taxon>
        <taxon>Polyneoptera</taxon>
        <taxon>Phasmatodea</taxon>
        <taxon>Verophasmatodea</taxon>
        <taxon>Anareolatae</taxon>
        <taxon>Phasmatidae</taxon>
        <taxon>Eurycanthinae</taxon>
        <taxon>Dryococelus</taxon>
    </lineage>
</organism>
<name>A0ABQ9GRQ9_9NEOP</name>
<proteinExistence type="predicted"/>
<evidence type="ECO:0000313" key="3">
    <source>
        <dbReference type="Proteomes" id="UP001159363"/>
    </source>
</evidence>
<evidence type="ECO:0000313" key="2">
    <source>
        <dbReference type="EMBL" id="KAJ8874727.1"/>
    </source>
</evidence>
<reference evidence="2 3" key="1">
    <citation type="submission" date="2023-02" db="EMBL/GenBank/DDBJ databases">
        <title>LHISI_Scaffold_Assembly.</title>
        <authorList>
            <person name="Stuart O.P."/>
            <person name="Cleave R."/>
            <person name="Magrath M.J.L."/>
            <person name="Mikheyev A.S."/>
        </authorList>
    </citation>
    <scope>NUCLEOTIDE SEQUENCE [LARGE SCALE GENOMIC DNA]</scope>
    <source>
        <strain evidence="2">Daus_M_001</strain>
        <tissue evidence="2">Leg muscle</tissue>
    </source>
</reference>
<gene>
    <name evidence="2" type="ORF">PR048_025593</name>
</gene>